<proteinExistence type="predicted"/>
<name>A0A2J6PSW6_9HELO</name>
<dbReference type="EMBL" id="KZ613501">
    <property type="protein sequence ID" value="PMD17123.1"/>
    <property type="molecule type" value="Genomic_DNA"/>
</dbReference>
<reference evidence="1 2" key="1">
    <citation type="submission" date="2016-05" db="EMBL/GenBank/DDBJ databases">
        <title>A degradative enzymes factory behind the ericoid mycorrhizal symbiosis.</title>
        <authorList>
            <consortium name="DOE Joint Genome Institute"/>
            <person name="Martino E."/>
            <person name="Morin E."/>
            <person name="Grelet G."/>
            <person name="Kuo A."/>
            <person name="Kohler A."/>
            <person name="Daghino S."/>
            <person name="Barry K."/>
            <person name="Choi C."/>
            <person name="Cichocki N."/>
            <person name="Clum A."/>
            <person name="Copeland A."/>
            <person name="Hainaut M."/>
            <person name="Haridas S."/>
            <person name="Labutti K."/>
            <person name="Lindquist E."/>
            <person name="Lipzen A."/>
            <person name="Khouja H.-R."/>
            <person name="Murat C."/>
            <person name="Ohm R."/>
            <person name="Olson A."/>
            <person name="Spatafora J."/>
            <person name="Veneault-Fourrey C."/>
            <person name="Henrissat B."/>
            <person name="Grigoriev I."/>
            <person name="Martin F."/>
            <person name="Perotto S."/>
        </authorList>
    </citation>
    <scope>NUCLEOTIDE SEQUENCE [LARGE SCALE GENOMIC DNA]</scope>
    <source>
        <strain evidence="1 2">UAMH 7357</strain>
    </source>
</reference>
<sequence>MRLQSGNLMNFETWIFLADVTRSILDLRIVHWTRLWLKEMWLRLDQPSASAVNLNCFPQQTRFQTLCISAAFPLSFLGSSQLTLQLFVV</sequence>
<protein>
    <submittedName>
        <fullName evidence="1">Uncharacterized protein</fullName>
    </submittedName>
</protein>
<evidence type="ECO:0000313" key="1">
    <source>
        <dbReference type="EMBL" id="PMD17123.1"/>
    </source>
</evidence>
<gene>
    <name evidence="1" type="ORF">NA56DRAFT_280185</name>
</gene>
<organism evidence="1 2">
    <name type="scientific">Hyaloscypha hepaticicola</name>
    <dbReference type="NCBI Taxonomy" id="2082293"/>
    <lineage>
        <taxon>Eukaryota</taxon>
        <taxon>Fungi</taxon>
        <taxon>Dikarya</taxon>
        <taxon>Ascomycota</taxon>
        <taxon>Pezizomycotina</taxon>
        <taxon>Leotiomycetes</taxon>
        <taxon>Helotiales</taxon>
        <taxon>Hyaloscyphaceae</taxon>
        <taxon>Hyaloscypha</taxon>
    </lineage>
</organism>
<keyword evidence="2" id="KW-1185">Reference proteome</keyword>
<dbReference type="AlphaFoldDB" id="A0A2J6PSW6"/>
<dbReference type="Proteomes" id="UP000235672">
    <property type="component" value="Unassembled WGS sequence"/>
</dbReference>
<evidence type="ECO:0000313" key="2">
    <source>
        <dbReference type="Proteomes" id="UP000235672"/>
    </source>
</evidence>
<accession>A0A2J6PSW6</accession>